<protein>
    <recommendedName>
        <fullName evidence="3">Carboxylic ester hydrolase</fullName>
        <ecNumber evidence="3">3.1.1.-</ecNumber>
    </recommendedName>
</protein>
<evidence type="ECO:0000256" key="1">
    <source>
        <dbReference type="ARBA" id="ARBA00005964"/>
    </source>
</evidence>
<dbReference type="EMBL" id="ML978077">
    <property type="protein sequence ID" value="KAF2009810.1"/>
    <property type="molecule type" value="Genomic_DNA"/>
</dbReference>
<dbReference type="Gene3D" id="3.40.50.1820">
    <property type="entry name" value="alpha/beta hydrolase"/>
    <property type="match status" value="1"/>
</dbReference>
<dbReference type="AlphaFoldDB" id="A0A6A5XA64"/>
<dbReference type="GO" id="GO:0016787">
    <property type="term" value="F:hydrolase activity"/>
    <property type="evidence" value="ECO:0007669"/>
    <property type="project" value="UniProtKB-KW"/>
</dbReference>
<dbReference type="GeneID" id="54291605"/>
<dbReference type="PANTHER" id="PTHR43142">
    <property type="entry name" value="CARBOXYLIC ESTER HYDROLASE"/>
    <property type="match status" value="1"/>
</dbReference>
<evidence type="ECO:0000259" key="4">
    <source>
        <dbReference type="Pfam" id="PF00135"/>
    </source>
</evidence>
<dbReference type="SUPFAM" id="SSF53474">
    <property type="entry name" value="alpha/beta-Hydrolases"/>
    <property type="match status" value="1"/>
</dbReference>
<dbReference type="Proteomes" id="UP000799778">
    <property type="component" value="Unassembled WGS sequence"/>
</dbReference>
<dbReference type="OrthoDB" id="3200163at2759"/>
<keyword evidence="2 3" id="KW-0378">Hydrolase</keyword>
<dbReference type="PROSITE" id="PS00122">
    <property type="entry name" value="CARBOXYLESTERASE_B_1"/>
    <property type="match status" value="1"/>
</dbReference>
<gene>
    <name evidence="5" type="ORF">BU24DRAFT_496657</name>
</gene>
<evidence type="ECO:0000313" key="5">
    <source>
        <dbReference type="EMBL" id="KAF2009810.1"/>
    </source>
</evidence>
<comment type="similarity">
    <text evidence="1 3">Belongs to the type-B carboxylesterase/lipase family.</text>
</comment>
<reference evidence="5" key="1">
    <citation type="journal article" date="2020" name="Stud. Mycol.">
        <title>101 Dothideomycetes genomes: a test case for predicting lifestyles and emergence of pathogens.</title>
        <authorList>
            <person name="Haridas S."/>
            <person name="Albert R."/>
            <person name="Binder M."/>
            <person name="Bloem J."/>
            <person name="Labutti K."/>
            <person name="Salamov A."/>
            <person name="Andreopoulos B."/>
            <person name="Baker S."/>
            <person name="Barry K."/>
            <person name="Bills G."/>
            <person name="Bluhm B."/>
            <person name="Cannon C."/>
            <person name="Castanera R."/>
            <person name="Culley D."/>
            <person name="Daum C."/>
            <person name="Ezra D."/>
            <person name="Gonzalez J."/>
            <person name="Henrissat B."/>
            <person name="Kuo A."/>
            <person name="Liang C."/>
            <person name="Lipzen A."/>
            <person name="Lutzoni F."/>
            <person name="Magnuson J."/>
            <person name="Mondo S."/>
            <person name="Nolan M."/>
            <person name="Ohm R."/>
            <person name="Pangilinan J."/>
            <person name="Park H.-J."/>
            <person name="Ramirez L."/>
            <person name="Alfaro M."/>
            <person name="Sun H."/>
            <person name="Tritt A."/>
            <person name="Yoshinaga Y."/>
            <person name="Zwiers L.-H."/>
            <person name="Turgeon B."/>
            <person name="Goodwin S."/>
            <person name="Spatafora J."/>
            <person name="Crous P."/>
            <person name="Grigoriev I."/>
        </authorList>
    </citation>
    <scope>NUCLEOTIDE SEQUENCE</scope>
    <source>
        <strain evidence="5">CBS 175.79</strain>
    </source>
</reference>
<dbReference type="EC" id="3.1.1.-" evidence="3"/>
<accession>A0A6A5XA64</accession>
<keyword evidence="6" id="KW-1185">Reference proteome</keyword>
<evidence type="ECO:0000256" key="3">
    <source>
        <dbReference type="RuleBase" id="RU361235"/>
    </source>
</evidence>
<feature type="domain" description="Carboxylesterase type B" evidence="4">
    <location>
        <begin position="10"/>
        <end position="483"/>
    </location>
</feature>
<dbReference type="InterPro" id="IPR002018">
    <property type="entry name" value="CarbesteraseB"/>
</dbReference>
<evidence type="ECO:0000313" key="6">
    <source>
        <dbReference type="Proteomes" id="UP000799778"/>
    </source>
</evidence>
<dbReference type="InterPro" id="IPR019826">
    <property type="entry name" value="Carboxylesterase_B_AS"/>
</dbReference>
<proteinExistence type="inferred from homology"/>
<dbReference type="Pfam" id="PF00135">
    <property type="entry name" value="COesterase"/>
    <property type="match status" value="1"/>
</dbReference>
<dbReference type="PANTHER" id="PTHR43142:SF11">
    <property type="entry name" value="CARBOXYLIC ESTER HYDROLASE"/>
    <property type="match status" value="1"/>
</dbReference>
<sequence length="543" mass="59415">MSDIFQHNALGQLQGNLVDGTVQFLGLKYGSLKNRFAPSELVTSYEQPIKDCTRYGPPPVSPAGAIHTEFGFIQKSLPLPAVPEHSDLEGLNLNVTVPQGKDGVIDTNANLPVYVFIHGGGFAVGSSWYPHYNSTPLVRLSTEIGKPVIGVSINYRLGVPGFLTSRELRDAGYKPNNGYRDQRTALTWVKRFIGGFGGNPDELTVAGESAGGLSVAMLLLSEEPLMSRCLTTGGAMLLFKPIPEAETEATYQSVIEALGLADKSSAERIQGLLDLPVDDLWQKVPPGAALIPTLDGETVPGTPSFEIVTSQDDHPEYPIPGRRWCKGLMIGDSQLDANILCHMGLDNLNPGIASKFIRSVRESLREHPEAAEELFKAYDLSPSTDDDEAMLTILRFASEIAFYAAAISLAKGWPQTEANKVFLYHFNEGIPWEGRFQGEAGHILDVAYLFQNYNDHLTDAQKAVARTYGEDFIKFVNGEDPWPPVQNDQIGARVYGPSDVGRTAEYVGSADLEKTRRHDRILKLGELAGFDSINAAFHDFFLK</sequence>
<dbReference type="RefSeq" id="XP_033378149.1">
    <property type="nucleotide sequence ID" value="XM_033534208.1"/>
</dbReference>
<name>A0A6A5XA64_9PLEO</name>
<dbReference type="InterPro" id="IPR029058">
    <property type="entry name" value="AB_hydrolase_fold"/>
</dbReference>
<evidence type="ECO:0000256" key="2">
    <source>
        <dbReference type="ARBA" id="ARBA00022801"/>
    </source>
</evidence>
<organism evidence="5 6">
    <name type="scientific">Aaosphaeria arxii CBS 175.79</name>
    <dbReference type="NCBI Taxonomy" id="1450172"/>
    <lineage>
        <taxon>Eukaryota</taxon>
        <taxon>Fungi</taxon>
        <taxon>Dikarya</taxon>
        <taxon>Ascomycota</taxon>
        <taxon>Pezizomycotina</taxon>
        <taxon>Dothideomycetes</taxon>
        <taxon>Pleosporomycetidae</taxon>
        <taxon>Pleosporales</taxon>
        <taxon>Pleosporales incertae sedis</taxon>
        <taxon>Aaosphaeria</taxon>
    </lineage>
</organism>